<feature type="signal peptide" evidence="2">
    <location>
        <begin position="1"/>
        <end position="23"/>
    </location>
</feature>
<feature type="domain" description="Ig-like" evidence="3">
    <location>
        <begin position="40"/>
        <end position="144"/>
    </location>
</feature>
<reference evidence="5 6" key="1">
    <citation type="submission" date="2025-04" db="UniProtKB">
        <authorList>
            <consortium name="RefSeq"/>
        </authorList>
    </citation>
    <scope>IDENTIFICATION</scope>
</reference>
<dbReference type="PANTHER" id="PTHR10075">
    <property type="entry name" value="BASIGIN RELATED"/>
    <property type="match status" value="1"/>
</dbReference>
<dbReference type="RefSeq" id="XP_026744196.1">
    <property type="nucleotide sequence ID" value="XM_026888395.1"/>
</dbReference>
<dbReference type="SUPFAM" id="SSF48726">
    <property type="entry name" value="Immunoglobulin"/>
    <property type="match status" value="2"/>
</dbReference>
<keyword evidence="2" id="KW-0732">Signal</keyword>
<dbReference type="KEGG" id="tnl:113505608"/>
<dbReference type="GeneID" id="113505608"/>
<dbReference type="InterPro" id="IPR013783">
    <property type="entry name" value="Ig-like_fold"/>
</dbReference>
<dbReference type="GO" id="GO:0005886">
    <property type="term" value="C:plasma membrane"/>
    <property type="evidence" value="ECO:0007669"/>
    <property type="project" value="TreeGrafter"/>
</dbReference>
<dbReference type="Gene3D" id="2.60.40.10">
    <property type="entry name" value="Immunoglobulins"/>
    <property type="match status" value="2"/>
</dbReference>
<dbReference type="InterPro" id="IPR003599">
    <property type="entry name" value="Ig_sub"/>
</dbReference>
<evidence type="ECO:0000313" key="6">
    <source>
        <dbReference type="RefSeq" id="XP_026744197.1"/>
    </source>
</evidence>
<evidence type="ECO:0000256" key="1">
    <source>
        <dbReference type="ARBA" id="ARBA00023319"/>
    </source>
</evidence>
<proteinExistence type="predicted"/>
<dbReference type="CTD" id="100846979"/>
<dbReference type="InterPro" id="IPR003598">
    <property type="entry name" value="Ig_sub2"/>
</dbReference>
<feature type="chain" id="PRO_5044656685" evidence="2">
    <location>
        <begin position="24"/>
        <end position="260"/>
    </location>
</feature>
<dbReference type="GO" id="GO:0007411">
    <property type="term" value="P:axon guidance"/>
    <property type="evidence" value="ECO:0007669"/>
    <property type="project" value="TreeGrafter"/>
</dbReference>
<evidence type="ECO:0000259" key="3">
    <source>
        <dbReference type="PROSITE" id="PS50835"/>
    </source>
</evidence>
<dbReference type="InterPro" id="IPR036179">
    <property type="entry name" value="Ig-like_dom_sf"/>
</dbReference>
<keyword evidence="4" id="KW-1185">Reference proteome</keyword>
<protein>
    <submittedName>
        <fullName evidence="5 6">Neural/ectodermal development factor IMP-L2-like</fullName>
    </submittedName>
</protein>
<dbReference type="AlphaFoldDB" id="A0A7E5WV81"/>
<feature type="domain" description="Ig-like" evidence="3">
    <location>
        <begin position="167"/>
        <end position="253"/>
    </location>
</feature>
<dbReference type="GO" id="GO:0098632">
    <property type="term" value="F:cell-cell adhesion mediator activity"/>
    <property type="evidence" value="ECO:0007669"/>
    <property type="project" value="TreeGrafter"/>
</dbReference>
<dbReference type="PANTHER" id="PTHR10075:SF109">
    <property type="entry name" value="NEURAL_ECTODERMAL DEVELOPMENT FACTOR IMP-L2"/>
    <property type="match status" value="1"/>
</dbReference>
<dbReference type="GO" id="GO:0070593">
    <property type="term" value="P:dendrite self-avoidance"/>
    <property type="evidence" value="ECO:0007669"/>
    <property type="project" value="TreeGrafter"/>
</dbReference>
<dbReference type="RefSeq" id="XP_026744197.1">
    <property type="nucleotide sequence ID" value="XM_026888396.1"/>
</dbReference>
<dbReference type="GO" id="GO:0007156">
    <property type="term" value="P:homophilic cell adhesion via plasma membrane adhesion molecules"/>
    <property type="evidence" value="ECO:0007669"/>
    <property type="project" value="TreeGrafter"/>
</dbReference>
<keyword evidence="1" id="KW-0393">Immunoglobulin domain</keyword>
<sequence length="260" mass="28896">MMTSVSLLVALLVSLQCVFQTSAHVDNRKRLDNNIQPNAPSGKRRLGDNLRFRSTPPETVQLAPDSRLVLKCVVIGRPAPNMQWLKNGEPVDYEIESNDILPAEPSSIVEMVSKIVVSSAISGDIYTCVATSGIKQKSASTTVYTLEGNDEENLVTLQKLFRMPVKPVITTYYSNIFQNIGTDVVLPCRLDSNSETQLYWHDNNDKLVFGNSRMRVLPSGGLLITNLRWSDMGNYTCFAKNAYGSDVIETFIYPLKPSKA</sequence>
<dbReference type="InterPro" id="IPR007110">
    <property type="entry name" value="Ig-like_dom"/>
</dbReference>
<evidence type="ECO:0000256" key="2">
    <source>
        <dbReference type="SAM" id="SignalP"/>
    </source>
</evidence>
<dbReference type="OrthoDB" id="6138780at2759"/>
<dbReference type="SMART" id="SM00408">
    <property type="entry name" value="IGc2"/>
    <property type="match status" value="2"/>
</dbReference>
<evidence type="ECO:0000313" key="5">
    <source>
        <dbReference type="RefSeq" id="XP_026744196.1"/>
    </source>
</evidence>
<dbReference type="Pfam" id="PF13927">
    <property type="entry name" value="Ig_3"/>
    <property type="match status" value="2"/>
</dbReference>
<dbReference type="CDD" id="cd00096">
    <property type="entry name" value="Ig"/>
    <property type="match status" value="1"/>
</dbReference>
<dbReference type="PROSITE" id="PS50835">
    <property type="entry name" value="IG_LIKE"/>
    <property type="match status" value="2"/>
</dbReference>
<dbReference type="SMART" id="SM00409">
    <property type="entry name" value="IG"/>
    <property type="match status" value="2"/>
</dbReference>
<accession>A0A7E5WV81</accession>
<name>A0A7E5WV81_TRINI</name>
<evidence type="ECO:0000313" key="4">
    <source>
        <dbReference type="Proteomes" id="UP000322000"/>
    </source>
</evidence>
<organism evidence="4 6">
    <name type="scientific">Trichoplusia ni</name>
    <name type="common">Cabbage looper</name>
    <dbReference type="NCBI Taxonomy" id="7111"/>
    <lineage>
        <taxon>Eukaryota</taxon>
        <taxon>Metazoa</taxon>
        <taxon>Ecdysozoa</taxon>
        <taxon>Arthropoda</taxon>
        <taxon>Hexapoda</taxon>
        <taxon>Insecta</taxon>
        <taxon>Pterygota</taxon>
        <taxon>Neoptera</taxon>
        <taxon>Endopterygota</taxon>
        <taxon>Lepidoptera</taxon>
        <taxon>Glossata</taxon>
        <taxon>Ditrysia</taxon>
        <taxon>Noctuoidea</taxon>
        <taxon>Noctuidae</taxon>
        <taxon>Plusiinae</taxon>
        <taxon>Trichoplusia</taxon>
    </lineage>
</organism>
<gene>
    <name evidence="5 6" type="primary">LOC113505608</name>
</gene>
<dbReference type="GO" id="GO:0030424">
    <property type="term" value="C:axon"/>
    <property type="evidence" value="ECO:0007669"/>
    <property type="project" value="TreeGrafter"/>
</dbReference>
<dbReference type="Proteomes" id="UP000322000">
    <property type="component" value="Chromosome 26"/>
</dbReference>